<dbReference type="InterPro" id="IPR012910">
    <property type="entry name" value="Plug_dom"/>
</dbReference>
<keyword evidence="2 12" id="KW-0813">Transport</keyword>
<evidence type="ECO:0000256" key="11">
    <source>
        <dbReference type="ARBA" id="ARBA00023237"/>
    </source>
</evidence>
<evidence type="ECO:0000256" key="1">
    <source>
        <dbReference type="ARBA" id="ARBA00004571"/>
    </source>
</evidence>
<comment type="subcellular location">
    <subcellularLocation>
        <location evidence="1 12">Cell outer membrane</location>
        <topology evidence="1 12">Multi-pass membrane protein</topology>
    </subcellularLocation>
</comment>
<dbReference type="PANTHER" id="PTHR32552">
    <property type="entry name" value="FERRICHROME IRON RECEPTOR-RELATED"/>
    <property type="match status" value="1"/>
</dbReference>
<dbReference type="GO" id="GO:0006826">
    <property type="term" value="P:iron ion transport"/>
    <property type="evidence" value="ECO:0007669"/>
    <property type="project" value="UniProtKB-KW"/>
</dbReference>
<evidence type="ECO:0000256" key="7">
    <source>
        <dbReference type="ARBA" id="ARBA00023004"/>
    </source>
</evidence>
<dbReference type="InterPro" id="IPR010917">
    <property type="entry name" value="TonB_rcpt_CS"/>
</dbReference>
<gene>
    <name evidence="17" type="primary">pegB</name>
</gene>
<dbReference type="SUPFAM" id="SSF56935">
    <property type="entry name" value="Porins"/>
    <property type="match status" value="1"/>
</dbReference>
<keyword evidence="9 14" id="KW-0798">TonB box</keyword>
<dbReference type="GO" id="GO:0009279">
    <property type="term" value="C:cell outer membrane"/>
    <property type="evidence" value="ECO:0007669"/>
    <property type="project" value="UniProtKB-SubCell"/>
</dbReference>
<evidence type="ECO:0000259" key="15">
    <source>
        <dbReference type="Pfam" id="PF00593"/>
    </source>
</evidence>
<evidence type="ECO:0000256" key="13">
    <source>
        <dbReference type="PROSITE-ProRule" id="PRU10144"/>
    </source>
</evidence>
<dbReference type="InterPro" id="IPR000531">
    <property type="entry name" value="Beta-barrel_TonB"/>
</dbReference>
<dbReference type="Pfam" id="PF07715">
    <property type="entry name" value="Plug"/>
    <property type="match status" value="1"/>
</dbReference>
<keyword evidence="6" id="KW-0732">Signal</keyword>
<keyword evidence="11 12" id="KW-0998">Cell outer membrane</keyword>
<feature type="domain" description="TonB-dependent receptor-like beta-barrel" evidence="15">
    <location>
        <begin position="332"/>
        <end position="866"/>
    </location>
</feature>
<dbReference type="Gene3D" id="2.40.170.20">
    <property type="entry name" value="TonB-dependent receptor, beta-barrel domain"/>
    <property type="match status" value="2"/>
</dbReference>
<evidence type="ECO:0000256" key="5">
    <source>
        <dbReference type="ARBA" id="ARBA00022692"/>
    </source>
</evidence>
<organism evidence="17">
    <name type="scientific">Sphingopyxis macrogoltabida</name>
    <name type="common">Sphingomonas macrogoltabidus</name>
    <dbReference type="NCBI Taxonomy" id="33050"/>
    <lineage>
        <taxon>Bacteria</taxon>
        <taxon>Pseudomonadati</taxon>
        <taxon>Pseudomonadota</taxon>
        <taxon>Alphaproteobacteria</taxon>
        <taxon>Sphingomonadales</taxon>
        <taxon>Sphingomonadaceae</taxon>
        <taxon>Sphingopyxis</taxon>
    </lineage>
</organism>
<evidence type="ECO:0000256" key="9">
    <source>
        <dbReference type="ARBA" id="ARBA00023077"/>
    </source>
</evidence>
<keyword evidence="17" id="KW-0675">Receptor</keyword>
<keyword evidence="8" id="KW-0406">Ion transport</keyword>
<reference evidence="17" key="3">
    <citation type="journal article" date="2007" name="Microbiology">
        <title>Structure and conservation of a polyethylene glycol-degradative operon in sphingomonads.</title>
        <authorList>
            <person name="Tani A."/>
            <person name="Charoenpanich J."/>
            <person name="Mori T."/>
            <person name="Takeichi M."/>
            <person name="Kimbara K."/>
            <person name="Kawai F."/>
        </authorList>
    </citation>
    <scope>NUCLEOTIDE SEQUENCE</scope>
    <source>
        <strain evidence="17">103</strain>
    </source>
</reference>
<evidence type="ECO:0000256" key="10">
    <source>
        <dbReference type="ARBA" id="ARBA00023136"/>
    </source>
</evidence>
<evidence type="ECO:0000256" key="8">
    <source>
        <dbReference type="ARBA" id="ARBA00023065"/>
    </source>
</evidence>
<dbReference type="PANTHER" id="PTHR32552:SF81">
    <property type="entry name" value="TONB-DEPENDENT OUTER MEMBRANE RECEPTOR"/>
    <property type="match status" value="1"/>
</dbReference>
<evidence type="ECO:0000256" key="3">
    <source>
        <dbReference type="ARBA" id="ARBA00022452"/>
    </source>
</evidence>
<name>A9ZLZ7_SPHMC</name>
<reference evidence="17" key="2">
    <citation type="journal article" date="2006" name="Microbiology">
        <title>Dual regulation of a polyethylene glycol degradative operon by AraC-type and GalR-type regulators in Sphingopyxis macrogoltabida strain 103.</title>
        <authorList>
            <person name="Charoenpanich J."/>
            <person name="Tani A."/>
            <person name="Moriwaki N."/>
            <person name="Kimbara K."/>
            <person name="Kawai F."/>
        </authorList>
    </citation>
    <scope>NUCLEOTIDE SEQUENCE</scope>
    <source>
        <strain evidence="17">103</strain>
    </source>
</reference>
<dbReference type="InterPro" id="IPR036942">
    <property type="entry name" value="Beta-barrel_TonB_sf"/>
</dbReference>
<dbReference type="AlphaFoldDB" id="A9ZLZ7"/>
<evidence type="ECO:0000256" key="12">
    <source>
        <dbReference type="PROSITE-ProRule" id="PRU01360"/>
    </source>
</evidence>
<evidence type="ECO:0000256" key="6">
    <source>
        <dbReference type="ARBA" id="ARBA00022729"/>
    </source>
</evidence>
<dbReference type="EMBL" id="AB196775">
    <property type="protein sequence ID" value="BAF98448.1"/>
    <property type="molecule type" value="Genomic_DNA"/>
</dbReference>
<keyword evidence="4" id="KW-0410">Iron transport</keyword>
<evidence type="ECO:0000313" key="17">
    <source>
        <dbReference type="EMBL" id="BAF98448.1"/>
    </source>
</evidence>
<reference evidence="17" key="1">
    <citation type="journal article" date="2005" name="Appl. Microbiol. Biotechnol.">
        <title>A novel nicotinoprotein aldehyde dehydrogenase involved in polyethylene glycol degradation.</title>
        <authorList>
            <person name="Ohta T."/>
            <person name="Tani A."/>
            <person name="Kimbara K."/>
            <person name="Kawai F."/>
        </authorList>
    </citation>
    <scope>NUCLEOTIDE SEQUENCE</scope>
    <source>
        <strain evidence="17">103</strain>
    </source>
</reference>
<dbReference type="PROSITE" id="PS52016">
    <property type="entry name" value="TONB_DEPENDENT_REC_3"/>
    <property type="match status" value="1"/>
</dbReference>
<dbReference type="PROSITE" id="PS01156">
    <property type="entry name" value="TONB_DEPENDENT_REC_2"/>
    <property type="match status" value="1"/>
</dbReference>
<keyword evidence="3 12" id="KW-1134">Transmembrane beta strand</keyword>
<keyword evidence="10 12" id="KW-0472">Membrane</keyword>
<feature type="short sequence motif" description="TonB C-terminal box" evidence="13">
    <location>
        <begin position="890"/>
        <end position="907"/>
    </location>
</feature>
<evidence type="ECO:0000256" key="4">
    <source>
        <dbReference type="ARBA" id="ARBA00022496"/>
    </source>
</evidence>
<comment type="similarity">
    <text evidence="12 14">Belongs to the TonB-dependent receptor family.</text>
</comment>
<dbReference type="InterPro" id="IPR039426">
    <property type="entry name" value="TonB-dep_rcpt-like"/>
</dbReference>
<accession>A9ZLZ7</accession>
<feature type="domain" description="TonB-dependent receptor plug" evidence="16">
    <location>
        <begin position="72"/>
        <end position="181"/>
    </location>
</feature>
<evidence type="ECO:0000256" key="2">
    <source>
        <dbReference type="ARBA" id="ARBA00022448"/>
    </source>
</evidence>
<evidence type="ECO:0000256" key="14">
    <source>
        <dbReference type="RuleBase" id="RU003357"/>
    </source>
</evidence>
<protein>
    <submittedName>
        <fullName evidence="17">TonB-dependent receptor</fullName>
    </submittedName>
</protein>
<keyword evidence="5 12" id="KW-0812">Transmembrane</keyword>
<dbReference type="Pfam" id="PF00593">
    <property type="entry name" value="TonB_dep_Rec_b-barrel"/>
    <property type="match status" value="1"/>
</dbReference>
<proteinExistence type="inferred from homology"/>
<keyword evidence="7" id="KW-0408">Iron</keyword>
<sequence length="907" mass="97761">MAGVRRKVKSSVELPQLVRQTSRIAFVVATVGCFGLPSQALALQQEGGAEVEKVEQGERHIVVTATKRDQTLEEVPIAVTVVGQEELISKGIEDITNLERAAPSYAVSTSDSATGGLVLRLRGVGTTGNNIGLESSVGAFIDGFYLPRPGAALSDLYDVQQIELLKGPQGTLFGRNTSAGAMVIKTNPPRTDIVEGFVNATIGNYDLYGVQAGFNVPLVQDKIGLRIAGAYRNRGGYITNVVGDESQTRDRISIRGQLLFDLEDAGELRLLAGYNRGKDDCCMAIWTQRSPFIEANSAPFSAFAPTAGAPNVGADAVDPYLANDNTNFVNPFHGWSIAAHYDVSLPFGELSYLGYYGDSFADSCRGDYTALNVYAVGDCPEIRALNPGIDLDPLNGTSIKSTSHELRLQGESFDGALDWIIGAYYSHEKIDQKYTFFFLDQMQEAVSVGAFGQPVFNELNFAAGGANSVLDYAAPRAQQKGESFSIFTHNVIELSDRLSLIVGARYVDESKNAKLSEQVPGQHNACFGTFNSLAGYLAPGGAYHPTDGFFGAGGPGRLAAAVQTNCWIFTSPFFDPSDPNSFFQQFVGDPVTSPFLQFIPQPFDQKFGDDRLTYTLNVRYEVADRTFLYGGYSQGFKSGGFNLDVSSASGGADPTFRSEKVDAFELGLKSRFLGGRAWANIALFHTNLKDFQVLEFDGTRFNTFNTDKALSTGVEIESGFDLSDAVTLNLAGSYTDARYPSDCASFDPTDPNFTPAATSLCGTRLTNAPELVLIGGLDFNTEIGNAGMSVFGGATVRYESKRRTSTRPTELPATAGALTEDDVRAAVAAALPLPQDIQPGNTKVDLRFGFGAADGQFTIEAWARNVFDTRTRFVTFNIPLRGFGGSRARGAFVQEPRTYGVTARAKF</sequence>
<evidence type="ECO:0000259" key="16">
    <source>
        <dbReference type="Pfam" id="PF07715"/>
    </source>
</evidence>